<protein>
    <submittedName>
        <fullName evidence="1">Uncharacterized protein</fullName>
    </submittedName>
</protein>
<dbReference type="Proteomes" id="UP000838878">
    <property type="component" value="Chromosome 3"/>
</dbReference>
<evidence type="ECO:0000313" key="2">
    <source>
        <dbReference type="Proteomes" id="UP000838878"/>
    </source>
</evidence>
<gene>
    <name evidence="1" type="ORF">BINO364_LOCUS7913</name>
</gene>
<dbReference type="OrthoDB" id="10275353at2759"/>
<dbReference type="AlphaFoldDB" id="A0A8J9YCX6"/>
<sequence length="80" mass="9091">MLVDGCCVRFTVISRLVRLDSSLWWKSEVRSFGEAQRGRAWLCGVVVSSRLRNELPVTIALRDLAILCCSGDQMQYSLLR</sequence>
<keyword evidence="2" id="KW-1185">Reference proteome</keyword>
<reference evidence="1" key="1">
    <citation type="submission" date="2021-12" db="EMBL/GenBank/DDBJ databases">
        <authorList>
            <person name="Martin H S."/>
        </authorList>
    </citation>
    <scope>NUCLEOTIDE SEQUENCE</scope>
</reference>
<proteinExistence type="predicted"/>
<evidence type="ECO:0000313" key="1">
    <source>
        <dbReference type="EMBL" id="CAH0721875.1"/>
    </source>
</evidence>
<accession>A0A8J9YCX6</accession>
<feature type="non-terminal residue" evidence="1">
    <location>
        <position position="80"/>
    </location>
</feature>
<organism evidence="1 2">
    <name type="scientific">Brenthis ino</name>
    <name type="common">lesser marbled fritillary</name>
    <dbReference type="NCBI Taxonomy" id="405034"/>
    <lineage>
        <taxon>Eukaryota</taxon>
        <taxon>Metazoa</taxon>
        <taxon>Ecdysozoa</taxon>
        <taxon>Arthropoda</taxon>
        <taxon>Hexapoda</taxon>
        <taxon>Insecta</taxon>
        <taxon>Pterygota</taxon>
        <taxon>Neoptera</taxon>
        <taxon>Endopterygota</taxon>
        <taxon>Lepidoptera</taxon>
        <taxon>Glossata</taxon>
        <taxon>Ditrysia</taxon>
        <taxon>Papilionoidea</taxon>
        <taxon>Nymphalidae</taxon>
        <taxon>Heliconiinae</taxon>
        <taxon>Argynnini</taxon>
        <taxon>Brenthis</taxon>
    </lineage>
</organism>
<dbReference type="EMBL" id="OV170223">
    <property type="protein sequence ID" value="CAH0721875.1"/>
    <property type="molecule type" value="Genomic_DNA"/>
</dbReference>
<name>A0A8J9YCX6_9NEOP</name>